<accession>A0A2L2XE51</accession>
<dbReference type="GO" id="GO:0003677">
    <property type="term" value="F:DNA binding"/>
    <property type="evidence" value="ECO:0007669"/>
    <property type="project" value="UniProtKB-UniRule"/>
</dbReference>
<organism evidence="4 5">
    <name type="scientific">Desulfocucumis palustris</name>
    <dbReference type="NCBI Taxonomy" id="1898651"/>
    <lineage>
        <taxon>Bacteria</taxon>
        <taxon>Bacillati</taxon>
        <taxon>Bacillota</taxon>
        <taxon>Clostridia</taxon>
        <taxon>Eubacteriales</taxon>
        <taxon>Desulfocucumaceae</taxon>
        <taxon>Desulfocucumis</taxon>
    </lineage>
</organism>
<dbReference type="InterPro" id="IPR009057">
    <property type="entry name" value="Homeodomain-like_sf"/>
</dbReference>
<gene>
    <name evidence="4" type="ORF">DCCM_3515</name>
</gene>
<dbReference type="InterPro" id="IPR050624">
    <property type="entry name" value="HTH-type_Tx_Regulator"/>
</dbReference>
<name>A0A2L2XE51_9FIRM</name>
<feature type="DNA-binding region" description="H-T-H motif" evidence="2">
    <location>
        <begin position="33"/>
        <end position="52"/>
    </location>
</feature>
<dbReference type="PROSITE" id="PS50977">
    <property type="entry name" value="HTH_TETR_2"/>
    <property type="match status" value="1"/>
</dbReference>
<dbReference type="AlphaFoldDB" id="A0A2L2XE51"/>
<evidence type="ECO:0000256" key="2">
    <source>
        <dbReference type="PROSITE-ProRule" id="PRU00335"/>
    </source>
</evidence>
<comment type="caution">
    <text evidence="4">The sequence shown here is derived from an EMBL/GenBank/DDBJ whole genome shotgun (WGS) entry which is preliminary data.</text>
</comment>
<dbReference type="PANTHER" id="PTHR43479">
    <property type="entry name" value="ACREF/ENVCD OPERON REPRESSOR-RELATED"/>
    <property type="match status" value="1"/>
</dbReference>
<dbReference type="PRINTS" id="PR00455">
    <property type="entry name" value="HTHTETR"/>
</dbReference>
<keyword evidence="5" id="KW-1185">Reference proteome</keyword>
<dbReference type="EMBL" id="BFAV01000140">
    <property type="protein sequence ID" value="GBF34402.1"/>
    <property type="molecule type" value="Genomic_DNA"/>
</dbReference>
<sequence>MSKFTESEKEQIRQCLLTKGKELFIQYGLSKTSIDDLVQACGIAKGSFYKFYSSKEELFYVILNNQEEITNRLLGEHFKESLPPKEMLSSFFHLAFQLADDNPLLQQWLQDGEHERITRKLPKHLIEGFSQGHSKKGILFVQSLIQRGILKEQDPEVIEGVMRAVMMLRLIKDRIGADLFPKIMDLIIDYVSEGLTGTGR</sequence>
<protein>
    <submittedName>
        <fullName evidence="4">Transcriptional regulator</fullName>
    </submittedName>
</protein>
<dbReference type="PANTHER" id="PTHR43479:SF11">
    <property type="entry name" value="ACREF_ENVCD OPERON REPRESSOR-RELATED"/>
    <property type="match status" value="1"/>
</dbReference>
<evidence type="ECO:0000256" key="1">
    <source>
        <dbReference type="ARBA" id="ARBA00023125"/>
    </source>
</evidence>
<reference evidence="5" key="1">
    <citation type="submission" date="2018-02" db="EMBL/GenBank/DDBJ databases">
        <title>Genome sequence of Desulfocucumis palustris strain NAW-5.</title>
        <authorList>
            <person name="Watanabe M."/>
            <person name="Kojima H."/>
            <person name="Fukui M."/>
        </authorList>
    </citation>
    <scope>NUCLEOTIDE SEQUENCE [LARGE SCALE GENOMIC DNA]</scope>
    <source>
        <strain evidence="5">NAW-5</strain>
    </source>
</reference>
<evidence type="ECO:0000313" key="5">
    <source>
        <dbReference type="Proteomes" id="UP000239549"/>
    </source>
</evidence>
<evidence type="ECO:0000313" key="4">
    <source>
        <dbReference type="EMBL" id="GBF34402.1"/>
    </source>
</evidence>
<dbReference type="OrthoDB" id="9812484at2"/>
<dbReference type="Gene3D" id="1.10.357.10">
    <property type="entry name" value="Tetracycline Repressor, domain 2"/>
    <property type="match status" value="1"/>
</dbReference>
<keyword evidence="1 2" id="KW-0238">DNA-binding</keyword>
<evidence type="ECO:0000259" key="3">
    <source>
        <dbReference type="PROSITE" id="PS50977"/>
    </source>
</evidence>
<dbReference type="InterPro" id="IPR001647">
    <property type="entry name" value="HTH_TetR"/>
</dbReference>
<feature type="domain" description="HTH tetR-type" evidence="3">
    <location>
        <begin position="10"/>
        <end position="70"/>
    </location>
</feature>
<dbReference type="Pfam" id="PF00440">
    <property type="entry name" value="TetR_N"/>
    <property type="match status" value="1"/>
</dbReference>
<dbReference type="SUPFAM" id="SSF46689">
    <property type="entry name" value="Homeodomain-like"/>
    <property type="match status" value="1"/>
</dbReference>
<dbReference type="RefSeq" id="WP_104372667.1">
    <property type="nucleotide sequence ID" value="NZ_BFAV01000140.1"/>
</dbReference>
<proteinExistence type="predicted"/>
<dbReference type="Proteomes" id="UP000239549">
    <property type="component" value="Unassembled WGS sequence"/>
</dbReference>